<dbReference type="CDD" id="cd17346">
    <property type="entry name" value="MFS_DtpA_like"/>
    <property type="match status" value="1"/>
</dbReference>
<evidence type="ECO:0000256" key="4">
    <source>
        <dbReference type="ARBA" id="ARBA00022692"/>
    </source>
</evidence>
<keyword evidence="4 7" id="KW-0812">Transmembrane</keyword>
<dbReference type="InterPro" id="IPR036259">
    <property type="entry name" value="MFS_trans_sf"/>
</dbReference>
<dbReference type="Gene3D" id="1.20.1250.20">
    <property type="entry name" value="MFS general substrate transporter like domains"/>
    <property type="match status" value="1"/>
</dbReference>
<feature type="transmembrane region" description="Helical" evidence="9">
    <location>
        <begin position="406"/>
        <end position="429"/>
    </location>
</feature>
<dbReference type="SUPFAM" id="SSF103473">
    <property type="entry name" value="MFS general substrate transporter"/>
    <property type="match status" value="1"/>
</dbReference>
<feature type="transmembrane region" description="Helical" evidence="9">
    <location>
        <begin position="235"/>
        <end position="257"/>
    </location>
</feature>
<accession>A0ABP7H276</accession>
<evidence type="ECO:0000256" key="9">
    <source>
        <dbReference type="SAM" id="Phobius"/>
    </source>
</evidence>
<comment type="subcellular location">
    <subcellularLocation>
        <location evidence="1">Cell membrane</location>
        <topology evidence="1">Multi-pass membrane protein</topology>
    </subcellularLocation>
    <subcellularLocation>
        <location evidence="7">Membrane</location>
        <topology evidence="7">Multi-pass membrane protein</topology>
    </subcellularLocation>
</comment>
<feature type="transmembrane region" description="Helical" evidence="9">
    <location>
        <begin position="48"/>
        <end position="75"/>
    </location>
</feature>
<dbReference type="NCBIfam" id="TIGR00924">
    <property type="entry name" value="yjdL_sub1_fam"/>
    <property type="match status" value="1"/>
</dbReference>
<dbReference type="InterPro" id="IPR000109">
    <property type="entry name" value="POT_fam"/>
</dbReference>
<dbReference type="InterPro" id="IPR050171">
    <property type="entry name" value="MFS_Transporters"/>
</dbReference>
<feature type="region of interest" description="Disordered" evidence="8">
    <location>
        <begin position="1"/>
        <end position="21"/>
    </location>
</feature>
<evidence type="ECO:0000256" key="3">
    <source>
        <dbReference type="ARBA" id="ARBA00022475"/>
    </source>
</evidence>
<evidence type="ECO:0000256" key="7">
    <source>
        <dbReference type="RuleBase" id="RU003755"/>
    </source>
</evidence>
<dbReference type="Proteomes" id="UP001501009">
    <property type="component" value="Unassembled WGS sequence"/>
</dbReference>
<dbReference type="RefSeq" id="WP_275774361.1">
    <property type="nucleotide sequence ID" value="NZ_BAABDE010000006.1"/>
</dbReference>
<evidence type="ECO:0000256" key="2">
    <source>
        <dbReference type="ARBA" id="ARBA00022448"/>
    </source>
</evidence>
<dbReference type="PANTHER" id="PTHR23517">
    <property type="entry name" value="RESISTANCE PROTEIN MDTM, PUTATIVE-RELATED-RELATED"/>
    <property type="match status" value="1"/>
</dbReference>
<evidence type="ECO:0000256" key="6">
    <source>
        <dbReference type="ARBA" id="ARBA00023136"/>
    </source>
</evidence>
<reference evidence="11" key="1">
    <citation type="journal article" date="2019" name="Int. J. Syst. Evol. Microbiol.">
        <title>The Global Catalogue of Microorganisms (GCM) 10K type strain sequencing project: providing services to taxonomists for standard genome sequencing and annotation.</title>
        <authorList>
            <consortium name="The Broad Institute Genomics Platform"/>
            <consortium name="The Broad Institute Genome Sequencing Center for Infectious Disease"/>
            <person name="Wu L."/>
            <person name="Ma J."/>
        </authorList>
    </citation>
    <scope>NUCLEOTIDE SEQUENCE [LARGE SCALE GENOMIC DNA]</scope>
    <source>
        <strain evidence="11">JCM 17138</strain>
    </source>
</reference>
<dbReference type="EMBL" id="BAABDE010000006">
    <property type="protein sequence ID" value="GAA3779775.1"/>
    <property type="molecule type" value="Genomic_DNA"/>
</dbReference>
<dbReference type="PANTHER" id="PTHR23517:SF15">
    <property type="entry name" value="PROTON-DEPENDENT OLIGOPEPTIDE FAMILY TRANSPORT PROTEIN"/>
    <property type="match status" value="1"/>
</dbReference>
<evidence type="ECO:0000313" key="10">
    <source>
        <dbReference type="EMBL" id="GAA3779775.1"/>
    </source>
</evidence>
<evidence type="ECO:0000256" key="5">
    <source>
        <dbReference type="ARBA" id="ARBA00022989"/>
    </source>
</evidence>
<evidence type="ECO:0000256" key="8">
    <source>
        <dbReference type="SAM" id="MobiDB-lite"/>
    </source>
</evidence>
<keyword evidence="2 7" id="KW-0813">Transport</keyword>
<sequence length="502" mass="53224">MTPTDVQTPVDRRSVTPGTGLAGHPKGVLPLVFAEVWERFSWNGMRGILVLFLVSSAHGGLGVAPATAVAIYGIYNSVAYMLAVPGGWLGGRVLGSRRAVLLGGTVLALGHFSMAVPSLPTLCCGLLAVAVGTGLIKPNIAAMVGELYEQQGMAHRKDAGFTTLYVGVNIGSFAAPLVVGTAAEKVNWHVGFAIAGIGMLLSLLVLVLSRRTLSNIGRTPAPMDPQQRSTTFRRAGIWITAGAVILATDVVSGAFSIDHVVNVMPILGVGIPVLYFFSILRNGELAREDRLRIKAYIWFFGVAVLFWMIYDQSGSLLSLFADGKTDRNLGGWEFPASWFQSVNPALVILLGPALAALWVAAARRSREPGTVPKFSLALVLVGASFGVMAVAGWLAKGDGVTKVSVLWLLAVYLLQTIGELCLAPVGLALSTELAPAAFVSQLLGLWYMAGATGHAIDGWATQLNEPMGDTAYYSLWALVALVTGVSFLFCARRLTDLMRGIR</sequence>
<keyword evidence="11" id="KW-1185">Reference proteome</keyword>
<name>A0ABP7H276_9ACTN</name>
<organism evidence="10 11">
    <name type="scientific">Streptomyces coacervatus</name>
    <dbReference type="NCBI Taxonomy" id="647381"/>
    <lineage>
        <taxon>Bacteria</taxon>
        <taxon>Bacillati</taxon>
        <taxon>Actinomycetota</taxon>
        <taxon>Actinomycetes</taxon>
        <taxon>Kitasatosporales</taxon>
        <taxon>Streptomycetaceae</taxon>
        <taxon>Streptomyces</taxon>
    </lineage>
</organism>
<dbReference type="Pfam" id="PF00854">
    <property type="entry name" value="PTR2"/>
    <property type="match status" value="1"/>
</dbReference>
<gene>
    <name evidence="10" type="ORF">GCM10022403_013100</name>
</gene>
<feature type="transmembrane region" description="Helical" evidence="9">
    <location>
        <begin position="436"/>
        <end position="456"/>
    </location>
</feature>
<dbReference type="InterPro" id="IPR005279">
    <property type="entry name" value="Dipep/tripep_permease"/>
</dbReference>
<feature type="transmembrane region" description="Helical" evidence="9">
    <location>
        <begin position="188"/>
        <end position="208"/>
    </location>
</feature>
<feature type="transmembrane region" description="Helical" evidence="9">
    <location>
        <begin position="471"/>
        <end position="491"/>
    </location>
</feature>
<proteinExistence type="inferred from homology"/>
<comment type="caution">
    <text evidence="10">The sequence shown here is derived from an EMBL/GenBank/DDBJ whole genome shotgun (WGS) entry which is preliminary data.</text>
</comment>
<keyword evidence="3" id="KW-1003">Cell membrane</keyword>
<comment type="similarity">
    <text evidence="7">Belongs to the major facilitator superfamily. Proton-dependent oligopeptide transporter (POT/PTR) (TC 2.A.17) family.</text>
</comment>
<evidence type="ECO:0000256" key="1">
    <source>
        <dbReference type="ARBA" id="ARBA00004651"/>
    </source>
</evidence>
<evidence type="ECO:0000313" key="11">
    <source>
        <dbReference type="Proteomes" id="UP001501009"/>
    </source>
</evidence>
<feature type="transmembrane region" description="Helical" evidence="9">
    <location>
        <begin position="263"/>
        <end position="281"/>
    </location>
</feature>
<keyword evidence="5 9" id="KW-1133">Transmembrane helix</keyword>
<dbReference type="PROSITE" id="PS01023">
    <property type="entry name" value="PTR2_2"/>
    <property type="match status" value="1"/>
</dbReference>
<feature type="transmembrane region" description="Helical" evidence="9">
    <location>
        <begin position="119"/>
        <end position="140"/>
    </location>
</feature>
<feature type="transmembrane region" description="Helical" evidence="9">
    <location>
        <begin position="342"/>
        <end position="362"/>
    </location>
</feature>
<feature type="transmembrane region" description="Helical" evidence="9">
    <location>
        <begin position="161"/>
        <end position="182"/>
    </location>
</feature>
<feature type="transmembrane region" description="Helical" evidence="9">
    <location>
        <begin position="374"/>
        <end position="394"/>
    </location>
</feature>
<protein>
    <submittedName>
        <fullName evidence="10">MFS transporter</fullName>
    </submittedName>
</protein>
<feature type="transmembrane region" description="Helical" evidence="9">
    <location>
        <begin position="293"/>
        <end position="310"/>
    </location>
</feature>
<keyword evidence="6 9" id="KW-0472">Membrane</keyword>
<dbReference type="InterPro" id="IPR018456">
    <property type="entry name" value="PTR2_symporter_CS"/>
</dbReference>